<accession>A0A0X8JJR0</accession>
<proteinExistence type="predicted"/>
<reference evidence="3" key="1">
    <citation type="submission" date="2016-02" db="EMBL/GenBank/DDBJ databases">
        <authorList>
            <person name="Holder M.E."/>
            <person name="Ajami N.J."/>
            <person name="Petrosino J.F."/>
        </authorList>
    </citation>
    <scope>NUCLEOTIDE SEQUENCE [LARGE SCALE GENOMIC DNA]</scope>
    <source>
        <strain evidence="3">CCUG 45958</strain>
    </source>
</reference>
<keyword evidence="3" id="KW-1185">Reference proteome</keyword>
<dbReference type="Proteomes" id="UP000069241">
    <property type="component" value="Chromosome"/>
</dbReference>
<dbReference type="RefSeq" id="WP_008684887.1">
    <property type="nucleotide sequence ID" value="NZ_CP014229.1"/>
</dbReference>
<gene>
    <name evidence="2" type="ORF">AXF13_07445</name>
</gene>
<evidence type="ECO:0000256" key="1">
    <source>
        <dbReference type="SAM" id="MobiDB-lite"/>
    </source>
</evidence>
<dbReference type="AlphaFoldDB" id="A0A0X8JJR0"/>
<feature type="compositionally biased region" description="Basic residues" evidence="1">
    <location>
        <begin position="90"/>
        <end position="103"/>
    </location>
</feature>
<sequence>MVNRFGSTSDMVIQSVEENGAQYLLAIDEKGLYLTSQKYLDSSLADPNRYSAARVGMSARLEALQLDTAALTSANQHRVKKIGEGDAKKKINPLKASKRGMKA</sequence>
<protein>
    <submittedName>
        <fullName evidence="2">Uncharacterized protein</fullName>
    </submittedName>
</protein>
<evidence type="ECO:0000313" key="3">
    <source>
        <dbReference type="Proteomes" id="UP000069241"/>
    </source>
</evidence>
<feature type="region of interest" description="Disordered" evidence="1">
    <location>
        <begin position="81"/>
        <end position="103"/>
    </location>
</feature>
<evidence type="ECO:0000313" key="2">
    <source>
        <dbReference type="EMBL" id="AMD89966.1"/>
    </source>
</evidence>
<dbReference type="EMBL" id="CP014229">
    <property type="protein sequence ID" value="AMD89966.1"/>
    <property type="molecule type" value="Genomic_DNA"/>
</dbReference>
<dbReference type="KEGG" id="dfi:AXF13_07445"/>
<organism evidence="2 3">
    <name type="scientific">Desulfovibrio fairfieldensis</name>
    <dbReference type="NCBI Taxonomy" id="44742"/>
    <lineage>
        <taxon>Bacteria</taxon>
        <taxon>Pseudomonadati</taxon>
        <taxon>Thermodesulfobacteriota</taxon>
        <taxon>Desulfovibrionia</taxon>
        <taxon>Desulfovibrionales</taxon>
        <taxon>Desulfovibrionaceae</taxon>
        <taxon>Desulfovibrio</taxon>
    </lineage>
</organism>
<name>A0A0X8JJR0_9BACT</name>